<accession>A0ABV2K2R2</accession>
<name>A0ABV2K2R2_SPOPS</name>
<sequence>MEKIVLYVPDLESQFHHNKEFQESITPLSCTISPIINHIIYESVERKLYFRSVAFGTMEFQFVLLDFRRNNIVFVRKRDSPGDVNCGVYEWLSSLKFQFEPRKMSFVMERPNDNYVLRQHI</sequence>
<gene>
    <name evidence="1" type="ORF">ABIC55_000445</name>
</gene>
<proteinExistence type="predicted"/>
<reference evidence="1 2" key="1">
    <citation type="submission" date="2024-06" db="EMBL/GenBank/DDBJ databases">
        <title>Sorghum-associated microbial communities from plants grown in Nebraska, USA.</title>
        <authorList>
            <person name="Schachtman D."/>
        </authorList>
    </citation>
    <scope>NUCLEOTIDE SEQUENCE [LARGE SCALE GENOMIC DNA]</scope>
    <source>
        <strain evidence="1 2">1288</strain>
    </source>
</reference>
<keyword evidence="2" id="KW-1185">Reference proteome</keyword>
<comment type="caution">
    <text evidence="1">The sequence shown here is derived from an EMBL/GenBank/DDBJ whole genome shotgun (WGS) entry which is preliminary data.</text>
</comment>
<protein>
    <submittedName>
        <fullName evidence="1">Uncharacterized protein</fullName>
    </submittedName>
</protein>
<evidence type="ECO:0000313" key="1">
    <source>
        <dbReference type="EMBL" id="MET3655361.1"/>
    </source>
</evidence>
<evidence type="ECO:0000313" key="2">
    <source>
        <dbReference type="Proteomes" id="UP001549104"/>
    </source>
</evidence>
<dbReference type="RefSeq" id="WP_067213056.1">
    <property type="nucleotide sequence ID" value="NZ_CP014616.1"/>
</dbReference>
<dbReference type="EMBL" id="JBEPME010000001">
    <property type="protein sequence ID" value="MET3655361.1"/>
    <property type="molecule type" value="Genomic_DNA"/>
</dbReference>
<organism evidence="1 2">
    <name type="scientific">Sporosarcina psychrophila</name>
    <name type="common">Bacillus psychrophilus</name>
    <dbReference type="NCBI Taxonomy" id="1476"/>
    <lineage>
        <taxon>Bacteria</taxon>
        <taxon>Bacillati</taxon>
        <taxon>Bacillota</taxon>
        <taxon>Bacilli</taxon>
        <taxon>Bacillales</taxon>
        <taxon>Caryophanaceae</taxon>
        <taxon>Sporosarcina</taxon>
    </lineage>
</organism>
<dbReference type="Proteomes" id="UP001549104">
    <property type="component" value="Unassembled WGS sequence"/>
</dbReference>